<evidence type="ECO:0000256" key="5">
    <source>
        <dbReference type="SAM" id="Coils"/>
    </source>
</evidence>
<dbReference type="STRING" id="360105.CCV52592_0817"/>
<reference evidence="7" key="1">
    <citation type="submission" date="2016-07" db="EMBL/GenBank/DDBJ databases">
        <title>Comparative genomics of the Campylobacter concisus group.</title>
        <authorList>
            <person name="Miller W.G."/>
            <person name="Yee E."/>
            <person name="Chapman M.H."/>
            <person name="Huynh S."/>
            <person name="Bono J.L."/>
            <person name="On S.L.W."/>
            <person name="StLeger J."/>
            <person name="Foster G."/>
            <person name="Parker C.T."/>
        </authorList>
    </citation>
    <scope>NUCLEOTIDE SEQUENCE</scope>
    <source>
        <strain evidence="7">525.92</strain>
    </source>
</reference>
<dbReference type="SUPFAM" id="SSF51905">
    <property type="entry name" value="FAD/NAD(P)-binding domain"/>
    <property type="match status" value="1"/>
</dbReference>
<dbReference type="OrthoDB" id="9805337at2"/>
<dbReference type="KEGG" id="ccv:CCV52592_0817"/>
<name>A7GWA0_CAMC5</name>
<evidence type="ECO:0000256" key="2">
    <source>
        <dbReference type="ARBA" id="ARBA00009410"/>
    </source>
</evidence>
<dbReference type="InterPro" id="IPR006076">
    <property type="entry name" value="FAD-dep_OxRdtase"/>
</dbReference>
<dbReference type="Proteomes" id="UP000006380">
    <property type="component" value="Chromosome"/>
</dbReference>
<gene>
    <name evidence="7" type="primary">dadA</name>
    <name evidence="7" type="ORF">CCV52592_0817</name>
</gene>
<comment type="cofactor">
    <cofactor evidence="1">
        <name>FAD</name>
        <dbReference type="ChEBI" id="CHEBI:57692"/>
    </cofactor>
</comment>
<evidence type="ECO:0000256" key="3">
    <source>
        <dbReference type="ARBA" id="ARBA00022630"/>
    </source>
</evidence>
<protein>
    <submittedName>
        <fullName evidence="7">D-amino acid dehydrogenase</fullName>
        <ecNumber evidence="7">1.4.5.-</ecNumber>
        <ecNumber evidence="7">1.4.5.1</ecNumber>
    </submittedName>
</protein>
<keyword evidence="8" id="KW-1185">Reference proteome</keyword>
<feature type="domain" description="FAD dependent oxidoreductase" evidence="6">
    <location>
        <begin position="3"/>
        <end position="384"/>
    </location>
</feature>
<comment type="similarity">
    <text evidence="2">Belongs to the DadA oxidoreductase family.</text>
</comment>
<evidence type="ECO:0000256" key="4">
    <source>
        <dbReference type="ARBA" id="ARBA00023002"/>
    </source>
</evidence>
<proteinExistence type="inferred from homology"/>
<dbReference type="PANTHER" id="PTHR13847:SF286">
    <property type="entry name" value="D-AMINO ACID DEHYDROGENASE"/>
    <property type="match status" value="1"/>
</dbReference>
<dbReference type="Gene3D" id="3.30.9.10">
    <property type="entry name" value="D-Amino Acid Oxidase, subunit A, domain 2"/>
    <property type="match status" value="1"/>
</dbReference>
<dbReference type="GO" id="GO:0005737">
    <property type="term" value="C:cytoplasm"/>
    <property type="evidence" value="ECO:0007669"/>
    <property type="project" value="TreeGrafter"/>
</dbReference>
<dbReference type="PANTHER" id="PTHR13847">
    <property type="entry name" value="SARCOSINE DEHYDROGENASE-RELATED"/>
    <property type="match status" value="1"/>
</dbReference>
<keyword evidence="5" id="KW-0175">Coiled coil</keyword>
<evidence type="ECO:0000259" key="6">
    <source>
        <dbReference type="Pfam" id="PF01266"/>
    </source>
</evidence>
<evidence type="ECO:0000313" key="8">
    <source>
        <dbReference type="Proteomes" id="UP000006380"/>
    </source>
</evidence>
<dbReference type="Gene3D" id="3.50.50.60">
    <property type="entry name" value="FAD/NAD(P)-binding domain"/>
    <property type="match status" value="2"/>
</dbReference>
<dbReference type="EC" id="1.4.5.-" evidence="7"/>
<organism evidence="7 8">
    <name type="scientific">Campylobacter curvus (strain 525.92)</name>
    <dbReference type="NCBI Taxonomy" id="360105"/>
    <lineage>
        <taxon>Bacteria</taxon>
        <taxon>Pseudomonadati</taxon>
        <taxon>Campylobacterota</taxon>
        <taxon>Epsilonproteobacteria</taxon>
        <taxon>Campylobacterales</taxon>
        <taxon>Campylobacteraceae</taxon>
        <taxon>Campylobacter</taxon>
    </lineage>
</organism>
<evidence type="ECO:0000313" key="7">
    <source>
        <dbReference type="EMBL" id="EAU01210.1"/>
    </source>
</evidence>
<dbReference type="InterPro" id="IPR036188">
    <property type="entry name" value="FAD/NAD-bd_sf"/>
</dbReference>
<feature type="coiled-coil region" evidence="5">
    <location>
        <begin position="182"/>
        <end position="213"/>
    </location>
</feature>
<dbReference type="GO" id="GO:0008718">
    <property type="term" value="F:D-amino-acid dehydrogenase activity"/>
    <property type="evidence" value="ECO:0007669"/>
    <property type="project" value="UniProtKB-EC"/>
</dbReference>
<dbReference type="Pfam" id="PF01266">
    <property type="entry name" value="DAO"/>
    <property type="match status" value="1"/>
</dbReference>
<keyword evidence="4 7" id="KW-0560">Oxidoreductase</keyword>
<dbReference type="HOGENOM" id="CLU_680918_0_0_7"/>
<sequence>MSKVVVIGAGVSGLMSAYELAKNGEDVLVIERGDGDYDMSGILSAFKTPPLAHDGVISGSLKRLFVGTSELSISPSLNENFRSWMTKFSLSINDERIKKSQILFEKFGGESYEIYARLNEKYSQIDFKRNGQFLVFTDENSFKKRLDSIKIGDQTQEILDVEGVKNELGFLNQNIKGVIDLKQNAQIDVQNLADALKRELENLGANIVKDEITSWEFSGSLIAKAIGKENAYEADTFLLASGIDTDLASRLGSKLNLIPSKFYSVDLKFSAEKIPSKPVVLNDLFAKITPKTDGVKITSGLQIGNIDTLVRMDKINEFLNALKPFGTTCELKEPRYRVNFIALTPNDMPLIGRDEVYKNLVFSMGHGWLGLSFAPASARLVARLISEDKENIDINELLLFSGFYQG</sequence>
<dbReference type="RefSeq" id="WP_011991751.1">
    <property type="nucleotide sequence ID" value="NC_009715.2"/>
</dbReference>
<evidence type="ECO:0000256" key="1">
    <source>
        <dbReference type="ARBA" id="ARBA00001974"/>
    </source>
</evidence>
<dbReference type="EMBL" id="CP000767">
    <property type="protein sequence ID" value="EAU01210.1"/>
    <property type="molecule type" value="Genomic_DNA"/>
</dbReference>
<keyword evidence="3" id="KW-0285">Flavoprotein</keyword>
<dbReference type="AlphaFoldDB" id="A7GWA0"/>
<accession>A7GWA0</accession>
<dbReference type="EC" id="1.4.5.1" evidence="7"/>